<feature type="compositionally biased region" description="Basic and acidic residues" evidence="1">
    <location>
        <begin position="18"/>
        <end position="47"/>
    </location>
</feature>
<organism evidence="2 3">
    <name type="scientific">Phenylobacterium terrae</name>
    <dbReference type="NCBI Taxonomy" id="2665495"/>
    <lineage>
        <taxon>Bacteria</taxon>
        <taxon>Pseudomonadati</taxon>
        <taxon>Pseudomonadota</taxon>
        <taxon>Alphaproteobacteria</taxon>
        <taxon>Caulobacterales</taxon>
        <taxon>Caulobacteraceae</taxon>
        <taxon>Phenylobacterium</taxon>
    </lineage>
</organism>
<name>A0ABW4N5H3_9CAUL</name>
<accession>A0ABW4N5H3</accession>
<feature type="compositionally biased region" description="Acidic residues" evidence="1">
    <location>
        <begin position="67"/>
        <end position="95"/>
    </location>
</feature>
<feature type="region of interest" description="Disordered" evidence="1">
    <location>
        <begin position="60"/>
        <end position="180"/>
    </location>
</feature>
<feature type="compositionally biased region" description="Acidic residues" evidence="1">
    <location>
        <begin position="104"/>
        <end position="130"/>
    </location>
</feature>
<proteinExistence type="predicted"/>
<dbReference type="RefSeq" id="WP_377282253.1">
    <property type="nucleotide sequence ID" value="NZ_JBHRSI010000005.1"/>
</dbReference>
<evidence type="ECO:0000256" key="1">
    <source>
        <dbReference type="SAM" id="MobiDB-lite"/>
    </source>
</evidence>
<sequence>MPGTSFDSDAEFDPQDQAEAHDESNLVGGEGDHGGRVRTFGEGDDMRTFEELPDVMDMTQAVGDRSEDAEVALDADEFDEDAFGDGDLDDEDEDAYAAGSADSDIYDDESSEDVVDDFDEDRVSSEEIEGLSEVRDADEATGGEDDFTNFQSKNVGDDDLRRMGYLDDADNPGSNPARRG</sequence>
<feature type="region of interest" description="Disordered" evidence="1">
    <location>
        <begin position="1"/>
        <end position="47"/>
    </location>
</feature>
<evidence type="ECO:0008006" key="4">
    <source>
        <dbReference type="Google" id="ProtNLM"/>
    </source>
</evidence>
<reference evidence="3" key="1">
    <citation type="journal article" date="2019" name="Int. J. Syst. Evol. Microbiol.">
        <title>The Global Catalogue of Microorganisms (GCM) 10K type strain sequencing project: providing services to taxonomists for standard genome sequencing and annotation.</title>
        <authorList>
            <consortium name="The Broad Institute Genomics Platform"/>
            <consortium name="The Broad Institute Genome Sequencing Center for Infectious Disease"/>
            <person name="Wu L."/>
            <person name="Ma J."/>
        </authorList>
    </citation>
    <scope>NUCLEOTIDE SEQUENCE [LARGE SCALE GENOMIC DNA]</scope>
    <source>
        <strain evidence="3">DFY28</strain>
    </source>
</reference>
<dbReference type="EMBL" id="JBHUEY010000006">
    <property type="protein sequence ID" value="MFD1785301.1"/>
    <property type="molecule type" value="Genomic_DNA"/>
</dbReference>
<keyword evidence="3" id="KW-1185">Reference proteome</keyword>
<dbReference type="Proteomes" id="UP001597237">
    <property type="component" value="Unassembled WGS sequence"/>
</dbReference>
<feature type="compositionally biased region" description="Basic and acidic residues" evidence="1">
    <location>
        <begin position="155"/>
        <end position="165"/>
    </location>
</feature>
<evidence type="ECO:0000313" key="2">
    <source>
        <dbReference type="EMBL" id="MFD1785301.1"/>
    </source>
</evidence>
<protein>
    <recommendedName>
        <fullName evidence="4">DNA primase</fullName>
    </recommendedName>
</protein>
<comment type="caution">
    <text evidence="2">The sequence shown here is derived from an EMBL/GenBank/DDBJ whole genome shotgun (WGS) entry which is preliminary data.</text>
</comment>
<evidence type="ECO:0000313" key="3">
    <source>
        <dbReference type="Proteomes" id="UP001597237"/>
    </source>
</evidence>
<gene>
    <name evidence="2" type="ORF">ACFSC0_18010</name>
</gene>